<dbReference type="InterPro" id="IPR016095">
    <property type="entry name" value="Ribosomal_uL1_3-a/b-sand"/>
</dbReference>
<dbReference type="EMBL" id="CAJHUC010000644">
    <property type="protein sequence ID" value="CAD7697338.1"/>
    <property type="molecule type" value="Genomic_DNA"/>
</dbReference>
<feature type="region of interest" description="Disordered" evidence="7">
    <location>
        <begin position="65"/>
        <end position="107"/>
    </location>
</feature>
<dbReference type="GO" id="GO:0015934">
    <property type="term" value="C:large ribosomal subunit"/>
    <property type="evidence" value="ECO:0007669"/>
    <property type="project" value="InterPro"/>
</dbReference>
<dbReference type="PANTHER" id="PTHR36427:SF3">
    <property type="entry name" value="LARGE RIBOSOMAL SUBUNIT PROTEIN UL1M"/>
    <property type="match status" value="1"/>
</dbReference>
<accession>A0A8S1ISX7</accession>
<dbReference type="OrthoDB" id="1747252at2759"/>
<dbReference type="Gene3D" id="3.40.50.790">
    <property type="match status" value="1"/>
</dbReference>
<dbReference type="AlphaFoldDB" id="A0A8S1ISX7"/>
<dbReference type="CDD" id="cd00403">
    <property type="entry name" value="Ribosomal_L1"/>
    <property type="match status" value="1"/>
</dbReference>
<evidence type="ECO:0000256" key="5">
    <source>
        <dbReference type="ARBA" id="ARBA00023274"/>
    </source>
</evidence>
<dbReference type="InterPro" id="IPR005878">
    <property type="entry name" value="Ribosom_uL1_bac-type"/>
</dbReference>
<dbReference type="Pfam" id="PF00687">
    <property type="entry name" value="Ribosomal_L1"/>
    <property type="match status" value="1"/>
</dbReference>
<proteinExistence type="inferred from homology"/>
<keyword evidence="2" id="KW-0699">rRNA-binding</keyword>
<feature type="compositionally biased region" description="Low complexity" evidence="7">
    <location>
        <begin position="65"/>
        <end position="74"/>
    </location>
</feature>
<dbReference type="GO" id="GO:0003735">
    <property type="term" value="F:structural constituent of ribosome"/>
    <property type="evidence" value="ECO:0007669"/>
    <property type="project" value="InterPro"/>
</dbReference>
<evidence type="ECO:0000256" key="7">
    <source>
        <dbReference type="SAM" id="MobiDB-lite"/>
    </source>
</evidence>
<keyword evidence="4 6" id="KW-0689">Ribosomal protein</keyword>
<organism evidence="8 9">
    <name type="scientific">Ostreobium quekettii</name>
    <dbReference type="NCBI Taxonomy" id="121088"/>
    <lineage>
        <taxon>Eukaryota</taxon>
        <taxon>Viridiplantae</taxon>
        <taxon>Chlorophyta</taxon>
        <taxon>core chlorophytes</taxon>
        <taxon>Ulvophyceae</taxon>
        <taxon>TCBD clade</taxon>
        <taxon>Bryopsidales</taxon>
        <taxon>Ostreobineae</taxon>
        <taxon>Ostreobiaceae</taxon>
        <taxon>Ostreobium</taxon>
    </lineage>
</organism>
<dbReference type="InterPro" id="IPR028364">
    <property type="entry name" value="Ribosomal_uL1/biogenesis"/>
</dbReference>
<evidence type="ECO:0000313" key="9">
    <source>
        <dbReference type="Proteomes" id="UP000708148"/>
    </source>
</evidence>
<evidence type="ECO:0000256" key="2">
    <source>
        <dbReference type="ARBA" id="ARBA00022730"/>
    </source>
</evidence>
<dbReference type="InterPro" id="IPR023674">
    <property type="entry name" value="Ribosomal_uL1-like"/>
</dbReference>
<dbReference type="NCBIfam" id="TIGR01169">
    <property type="entry name" value="rplA_bact"/>
    <property type="match status" value="1"/>
</dbReference>
<evidence type="ECO:0000256" key="4">
    <source>
        <dbReference type="ARBA" id="ARBA00022980"/>
    </source>
</evidence>
<feature type="compositionally biased region" description="Basic residues" evidence="7">
    <location>
        <begin position="87"/>
        <end position="101"/>
    </location>
</feature>
<dbReference type="HAMAP" id="MF_01318_B">
    <property type="entry name" value="Ribosomal_uL1_B"/>
    <property type="match status" value="1"/>
</dbReference>
<evidence type="ECO:0000256" key="3">
    <source>
        <dbReference type="ARBA" id="ARBA00022884"/>
    </source>
</evidence>
<dbReference type="Gene3D" id="3.30.190.20">
    <property type="match status" value="1"/>
</dbReference>
<protein>
    <recommendedName>
        <fullName evidence="6">Ribosomal protein</fullName>
    </recommendedName>
</protein>
<name>A0A8S1ISX7_9CHLO</name>
<keyword evidence="9" id="KW-1185">Reference proteome</keyword>
<dbReference type="InterPro" id="IPR023673">
    <property type="entry name" value="Ribosomal_uL1_CS"/>
</dbReference>
<dbReference type="PANTHER" id="PTHR36427">
    <property type="entry name" value="54S RIBOSOMAL PROTEIN L1, MITOCHONDRIAL"/>
    <property type="match status" value="1"/>
</dbReference>
<evidence type="ECO:0000313" key="8">
    <source>
        <dbReference type="EMBL" id="CAD7697338.1"/>
    </source>
</evidence>
<dbReference type="SUPFAM" id="SSF56808">
    <property type="entry name" value="Ribosomal protein L1"/>
    <property type="match status" value="1"/>
</dbReference>
<comment type="similarity">
    <text evidence="1 6">Belongs to the universal ribosomal protein uL1 family.</text>
</comment>
<keyword evidence="3" id="KW-0694">RNA-binding</keyword>
<dbReference type="Proteomes" id="UP000708148">
    <property type="component" value="Unassembled WGS sequence"/>
</dbReference>
<evidence type="ECO:0000256" key="6">
    <source>
        <dbReference type="RuleBase" id="RU000659"/>
    </source>
</evidence>
<comment type="caution">
    <text evidence="8">The sequence shown here is derived from an EMBL/GenBank/DDBJ whole genome shotgun (WGS) entry which is preliminary data.</text>
</comment>
<dbReference type="PROSITE" id="PS01199">
    <property type="entry name" value="RIBOSOMAL_L1"/>
    <property type="match status" value="1"/>
</dbReference>
<gene>
    <name evidence="8" type="ORF">OSTQU699_LOCUS2699</name>
</gene>
<dbReference type="FunFam" id="3.40.50.790:FF:000001">
    <property type="entry name" value="50S ribosomal protein L1"/>
    <property type="match status" value="1"/>
</dbReference>
<sequence>MALRGQGWAPAGPPAALQHVCPLAGCPHGHVMRPNRLRMHPMAADRRELDRAVAARAAADVVDAPGAAPAAAEDVPADDDEVEGERRVKKQPVRVRKRSRRMQTALAASPGGAMAPLEAMGAVLELATAKFAETVEVHGRLNLDPRYADQQLRATVSLPKGTGKELRVVALCKESLVQEAKDAGADHAGADDLIEKIAGGFMDFDKVIATPDMMPKVAKLGRALGPRGLMPNPKAGTVTPNLSEAVKDFKGGKVEYRVDKTGNIHLPCGKTTFAAEDLLANLKAIQESVDANRPAGAKGIYWKTLTVCSTMGPAVKVDLTALRDLKL</sequence>
<evidence type="ECO:0000256" key="1">
    <source>
        <dbReference type="ARBA" id="ARBA00010531"/>
    </source>
</evidence>
<keyword evidence="5 6" id="KW-0687">Ribonucleoprotein</keyword>
<dbReference type="GO" id="GO:0019843">
    <property type="term" value="F:rRNA binding"/>
    <property type="evidence" value="ECO:0007669"/>
    <property type="project" value="UniProtKB-KW"/>
</dbReference>
<reference evidence="8" key="1">
    <citation type="submission" date="2020-12" db="EMBL/GenBank/DDBJ databases">
        <authorList>
            <person name="Iha C."/>
        </authorList>
    </citation>
    <scope>NUCLEOTIDE SEQUENCE</scope>
</reference>
<dbReference type="GO" id="GO:0006412">
    <property type="term" value="P:translation"/>
    <property type="evidence" value="ECO:0007669"/>
    <property type="project" value="InterPro"/>
</dbReference>